<dbReference type="Gene3D" id="1.10.10.10">
    <property type="entry name" value="Winged helix-like DNA-binding domain superfamily/Winged helix DNA-binding domain"/>
    <property type="match status" value="1"/>
</dbReference>
<dbReference type="InterPro" id="IPR036390">
    <property type="entry name" value="WH_DNA-bd_sf"/>
</dbReference>
<organism evidence="1 2">
    <name type="scientific">Hymenobacter setariae</name>
    <dbReference type="NCBI Taxonomy" id="2594794"/>
    <lineage>
        <taxon>Bacteria</taxon>
        <taxon>Pseudomonadati</taxon>
        <taxon>Bacteroidota</taxon>
        <taxon>Cytophagia</taxon>
        <taxon>Cytophagales</taxon>
        <taxon>Hymenobacteraceae</taxon>
        <taxon>Hymenobacter</taxon>
    </lineage>
</organism>
<dbReference type="EMBL" id="VMRJ01000004">
    <property type="protein sequence ID" value="TVT39262.1"/>
    <property type="molecule type" value="Genomic_DNA"/>
</dbReference>
<comment type="caution">
    <text evidence="1">The sequence shown here is derived from an EMBL/GenBank/DDBJ whole genome shotgun (WGS) entry which is preliminary data.</text>
</comment>
<dbReference type="Pfam" id="PF21205">
    <property type="entry name" value="Rep3_C"/>
    <property type="match status" value="1"/>
</dbReference>
<dbReference type="Proteomes" id="UP000317624">
    <property type="component" value="Unassembled WGS sequence"/>
</dbReference>
<dbReference type="InterPro" id="IPR036388">
    <property type="entry name" value="WH-like_DNA-bd_sf"/>
</dbReference>
<dbReference type="SUPFAM" id="SSF46785">
    <property type="entry name" value="Winged helix' DNA-binding domain"/>
    <property type="match status" value="1"/>
</dbReference>
<reference evidence="1 2" key="1">
    <citation type="submission" date="2019-07" db="EMBL/GenBank/DDBJ databases">
        <title>Hymenobacter sp. straun FUR1 Genome sequencing and assembly.</title>
        <authorList>
            <person name="Chhetri G."/>
        </authorList>
    </citation>
    <scope>NUCLEOTIDE SEQUENCE [LARGE SCALE GENOMIC DNA]</scope>
    <source>
        <strain evidence="1 2">Fur1</strain>
    </source>
</reference>
<dbReference type="OrthoDB" id="9122127at2"/>
<sequence>MLNLAAVGNYTRLDVQTALDLRNPNAVKMYSILESWKNLNTRDKDFTRKKESLENLKFWLLENADLYPIFGDFKRRVLKPVFADFARVGYGAKWEATKTGKKTTHITFSIPRTKDKDKNQLVISVPPAPTAPVMRVNKDEPATINQVIQAAPAAQDIKSKVEERLTKLHLTPAQIKKVLEVVKGDDQLTKLHKAVYPLHLNHMQGVKDHGADNIGKLTVARLKTEFSAIYAAWSN</sequence>
<evidence type="ECO:0000313" key="2">
    <source>
        <dbReference type="Proteomes" id="UP000317624"/>
    </source>
</evidence>
<protein>
    <submittedName>
        <fullName evidence="1">Replication initiation protein</fullName>
    </submittedName>
</protein>
<accession>A0A558BRY1</accession>
<name>A0A558BRY1_9BACT</name>
<gene>
    <name evidence="1" type="ORF">FNT36_16525</name>
</gene>
<keyword evidence="2" id="KW-1185">Reference proteome</keyword>
<dbReference type="AlphaFoldDB" id="A0A558BRY1"/>
<evidence type="ECO:0000313" key="1">
    <source>
        <dbReference type="EMBL" id="TVT39262.1"/>
    </source>
</evidence>
<proteinExistence type="predicted"/>